<dbReference type="Proteomes" id="UP000243528">
    <property type="component" value="Unassembled WGS sequence"/>
</dbReference>
<evidence type="ECO:0000313" key="3">
    <source>
        <dbReference type="Proteomes" id="UP000243528"/>
    </source>
</evidence>
<organism evidence="2 3">
    <name type="scientific">Haloactinopolyspora alba</name>
    <dbReference type="NCBI Taxonomy" id="648780"/>
    <lineage>
        <taxon>Bacteria</taxon>
        <taxon>Bacillati</taxon>
        <taxon>Actinomycetota</taxon>
        <taxon>Actinomycetes</taxon>
        <taxon>Jiangellales</taxon>
        <taxon>Jiangellaceae</taxon>
        <taxon>Haloactinopolyspora</taxon>
    </lineage>
</organism>
<keyword evidence="3" id="KW-1185">Reference proteome</keyword>
<name>A0A2P8DHH0_9ACTN</name>
<keyword evidence="1" id="KW-1133">Transmembrane helix</keyword>
<keyword evidence="1" id="KW-0812">Transmembrane</keyword>
<protein>
    <submittedName>
        <fullName evidence="2">Uncharacterized protein</fullName>
    </submittedName>
</protein>
<dbReference type="AlphaFoldDB" id="A0A2P8DHH0"/>
<dbReference type="RefSeq" id="WP_106539590.1">
    <property type="nucleotide sequence ID" value="NZ_PYGE01000025.1"/>
</dbReference>
<sequence>MTCHDGRRHATNDLRPDEFEVTMLRVERWTEIAVRITRNAAKILTIALGAVLTGLWSLHQVVELFR</sequence>
<dbReference type="EMBL" id="PYGE01000025">
    <property type="protein sequence ID" value="PSK96656.1"/>
    <property type="molecule type" value="Genomic_DNA"/>
</dbReference>
<gene>
    <name evidence="2" type="ORF">CLV30_12537</name>
</gene>
<feature type="transmembrane region" description="Helical" evidence="1">
    <location>
        <begin position="43"/>
        <end position="62"/>
    </location>
</feature>
<evidence type="ECO:0000313" key="2">
    <source>
        <dbReference type="EMBL" id="PSK96656.1"/>
    </source>
</evidence>
<accession>A0A2P8DHH0</accession>
<evidence type="ECO:0000256" key="1">
    <source>
        <dbReference type="SAM" id="Phobius"/>
    </source>
</evidence>
<keyword evidence="1" id="KW-0472">Membrane</keyword>
<comment type="caution">
    <text evidence="2">The sequence shown here is derived from an EMBL/GenBank/DDBJ whole genome shotgun (WGS) entry which is preliminary data.</text>
</comment>
<reference evidence="2 3" key="1">
    <citation type="submission" date="2018-03" db="EMBL/GenBank/DDBJ databases">
        <title>Genomic Encyclopedia of Archaeal and Bacterial Type Strains, Phase II (KMG-II): from individual species to whole genera.</title>
        <authorList>
            <person name="Goeker M."/>
        </authorList>
    </citation>
    <scope>NUCLEOTIDE SEQUENCE [LARGE SCALE GENOMIC DNA]</scope>
    <source>
        <strain evidence="2 3">DSM 45211</strain>
    </source>
</reference>
<proteinExistence type="predicted"/>